<name>A0A1E5ISB4_SHECO</name>
<dbReference type="EMBL" id="MCBT01000046">
    <property type="protein sequence ID" value="OEG72898.1"/>
    <property type="molecule type" value="Genomic_DNA"/>
</dbReference>
<dbReference type="OrthoDB" id="9815894at2"/>
<dbReference type="InterPro" id="IPR011990">
    <property type="entry name" value="TPR-like_helical_dom_sf"/>
</dbReference>
<organism evidence="3 4">
    <name type="scientific">Shewanella colwelliana</name>
    <name type="common">Alteromonas colwelliana</name>
    <dbReference type="NCBI Taxonomy" id="23"/>
    <lineage>
        <taxon>Bacteria</taxon>
        <taxon>Pseudomonadati</taxon>
        <taxon>Pseudomonadota</taxon>
        <taxon>Gammaproteobacteria</taxon>
        <taxon>Alteromonadales</taxon>
        <taxon>Shewanellaceae</taxon>
        <taxon>Shewanella</taxon>
    </lineage>
</organism>
<dbReference type="Proteomes" id="UP000095230">
    <property type="component" value="Unassembled WGS sequence"/>
</dbReference>
<dbReference type="AlphaFoldDB" id="A0A1E5ISB4"/>
<feature type="repeat" description="TPR" evidence="2">
    <location>
        <begin position="140"/>
        <end position="173"/>
    </location>
</feature>
<dbReference type="PANTHER" id="PTHR12788">
    <property type="entry name" value="PROTEIN-TYROSINE SULFOTRANSFERASE 2"/>
    <property type="match status" value="1"/>
</dbReference>
<dbReference type="InterPro" id="IPR026634">
    <property type="entry name" value="TPST-like"/>
</dbReference>
<dbReference type="GO" id="GO:0008476">
    <property type="term" value="F:protein-tyrosine sulfotransferase activity"/>
    <property type="evidence" value="ECO:0007669"/>
    <property type="project" value="InterPro"/>
</dbReference>
<protein>
    <submittedName>
        <fullName evidence="3">Sulfotransferase</fullName>
    </submittedName>
</protein>
<dbReference type="InterPro" id="IPR019734">
    <property type="entry name" value="TPR_rpt"/>
</dbReference>
<dbReference type="SUPFAM" id="SSF48452">
    <property type="entry name" value="TPR-like"/>
    <property type="match status" value="1"/>
</dbReference>
<accession>A0A1E5ISB4</accession>
<dbReference type="RefSeq" id="WP_069671938.1">
    <property type="nucleotide sequence ID" value="NZ_MCBT01000046.1"/>
</dbReference>
<dbReference type="Pfam" id="PF13469">
    <property type="entry name" value="Sulfotransfer_3"/>
    <property type="match status" value="1"/>
</dbReference>
<dbReference type="PANTHER" id="PTHR12788:SF10">
    <property type="entry name" value="PROTEIN-TYROSINE SULFOTRANSFERASE"/>
    <property type="match status" value="1"/>
</dbReference>
<gene>
    <name evidence="3" type="ORF">BEL05_11600</name>
</gene>
<dbReference type="PROSITE" id="PS50005">
    <property type="entry name" value="TPR"/>
    <property type="match status" value="1"/>
</dbReference>
<comment type="caution">
    <text evidence="3">The sequence shown here is derived from an EMBL/GenBank/DDBJ whole genome shotgun (WGS) entry which is preliminary data.</text>
</comment>
<dbReference type="Gene3D" id="3.40.50.300">
    <property type="entry name" value="P-loop containing nucleotide triphosphate hydrolases"/>
    <property type="match status" value="1"/>
</dbReference>
<reference evidence="3 4" key="1">
    <citation type="submission" date="2016-07" db="EMBL/GenBank/DDBJ databases">
        <title>Whole-genome of two Shewanella species isolated from a digestive organ of sea cucumber Apostichopus japonicus Selenka 1867.</title>
        <authorList>
            <person name="Hong H.-H."/>
            <person name="Choi H."/>
            <person name="Cheon S."/>
            <person name="Oh J.-S."/>
            <person name="Lee H.-G."/>
            <person name="Park C."/>
        </authorList>
    </citation>
    <scope>NUCLEOTIDE SEQUENCE [LARGE SCALE GENOMIC DNA]</scope>
    <source>
        <strain evidence="3 4">CSB03KR</strain>
    </source>
</reference>
<dbReference type="InterPro" id="IPR027417">
    <property type="entry name" value="P-loop_NTPase"/>
</dbReference>
<proteinExistence type="predicted"/>
<evidence type="ECO:0000256" key="1">
    <source>
        <dbReference type="ARBA" id="ARBA00022679"/>
    </source>
</evidence>
<keyword evidence="1 3" id="KW-0808">Transferase</keyword>
<dbReference type="STRING" id="23.BEL05_11600"/>
<keyword evidence="2" id="KW-0802">TPR repeat</keyword>
<sequence length="529" mass="59561">MSREVRNLEEARAFYSQGKYSSAGIYARKVVRRAPDNGEALAILGHLAFRSRDVVEAKNHYCQALANGFENDEVLNNLVVLSENREDYFTAYQTLARLVVKAPQEIKLQFRLGINASRIGKMDEAEQALSIALAGGEQTAQASLNLGHVYKAKGNTAKAAQLYHDYIALDPQNQATGYWSLADLKNYRFTESDEQALTTNVASAQFSAASQSLFHFALNRIYEQHQDYGKAFDAAKRANQLMQPLRPFKVQPFTDLVQRLLASKPLSPIQTTSAQKSLIPIFIVGMPRSGTTLSEQILASHSLVEATDELPYMERLALELEMAGGYSTMLSQLPPEKIAAMRASYLAQASQYLPKEQQASARYIIDKNPNNFMHIGLIKVLFPEAKIINVIRDAADNGLGVYKQHFSRGHDYSYSLEHICLYWQAYLQLMSHWQNCFAGDIYHLCFESLVHDPDAQIPAMLDYCGLGFEESCLRFYESTRTVLTPSASQVRRPMNKKAIGQSEHYQPYMADEYQTLKDITAKAHQLFLT</sequence>
<evidence type="ECO:0000313" key="3">
    <source>
        <dbReference type="EMBL" id="OEG72898.1"/>
    </source>
</evidence>
<dbReference type="Pfam" id="PF13432">
    <property type="entry name" value="TPR_16"/>
    <property type="match status" value="2"/>
</dbReference>
<evidence type="ECO:0000313" key="4">
    <source>
        <dbReference type="Proteomes" id="UP000095230"/>
    </source>
</evidence>
<dbReference type="SMART" id="SM00028">
    <property type="entry name" value="TPR"/>
    <property type="match status" value="4"/>
</dbReference>
<dbReference type="SUPFAM" id="SSF52540">
    <property type="entry name" value="P-loop containing nucleoside triphosphate hydrolases"/>
    <property type="match status" value="1"/>
</dbReference>
<dbReference type="Gene3D" id="1.25.40.10">
    <property type="entry name" value="Tetratricopeptide repeat domain"/>
    <property type="match status" value="1"/>
</dbReference>
<evidence type="ECO:0000256" key="2">
    <source>
        <dbReference type="PROSITE-ProRule" id="PRU00339"/>
    </source>
</evidence>